<proteinExistence type="predicted"/>
<feature type="region of interest" description="Disordered" evidence="3">
    <location>
        <begin position="73"/>
        <end position="97"/>
    </location>
</feature>
<evidence type="ECO:0000313" key="6">
    <source>
        <dbReference type="Proteomes" id="UP000694428"/>
    </source>
</evidence>
<dbReference type="InterPro" id="IPR052790">
    <property type="entry name" value="YEATS_domain"/>
</dbReference>
<dbReference type="GO" id="GO:0008023">
    <property type="term" value="C:transcription elongation factor complex"/>
    <property type="evidence" value="ECO:0007669"/>
    <property type="project" value="TreeGrafter"/>
</dbReference>
<reference evidence="5" key="2">
    <citation type="submission" date="2025-09" db="UniProtKB">
        <authorList>
            <consortium name="Ensembl"/>
        </authorList>
    </citation>
    <scope>IDENTIFICATION</scope>
</reference>
<dbReference type="PROSITE" id="PS51037">
    <property type="entry name" value="YEATS"/>
    <property type="match status" value="1"/>
</dbReference>
<protein>
    <recommendedName>
        <fullName evidence="4">YEATS domain-containing protein</fullName>
    </recommendedName>
</protein>
<accession>A0A8C9F6F7</accession>
<evidence type="ECO:0000259" key="4">
    <source>
        <dbReference type="PROSITE" id="PS51037"/>
    </source>
</evidence>
<comment type="subcellular location">
    <subcellularLocation>
        <location evidence="2">Nucleus</location>
    </subcellularLocation>
</comment>
<evidence type="ECO:0000256" key="1">
    <source>
        <dbReference type="ARBA" id="ARBA00023242"/>
    </source>
</evidence>
<keyword evidence="6" id="KW-1185">Reference proteome</keyword>
<dbReference type="PANTHER" id="PTHR47827">
    <property type="entry name" value="AHD DOMAIN-CONTAINING PROTEIN"/>
    <property type="match status" value="1"/>
</dbReference>
<evidence type="ECO:0000256" key="3">
    <source>
        <dbReference type="SAM" id="MobiDB-lite"/>
    </source>
</evidence>
<dbReference type="GO" id="GO:0003682">
    <property type="term" value="F:chromatin binding"/>
    <property type="evidence" value="ECO:0007669"/>
    <property type="project" value="TreeGrafter"/>
</dbReference>
<dbReference type="Proteomes" id="UP000694428">
    <property type="component" value="Unplaced"/>
</dbReference>
<reference evidence="5" key="1">
    <citation type="submission" date="2025-08" db="UniProtKB">
        <authorList>
            <consortium name="Ensembl"/>
        </authorList>
    </citation>
    <scope>IDENTIFICATION</scope>
</reference>
<feature type="domain" description="YEATS" evidence="4">
    <location>
        <begin position="1"/>
        <end position="97"/>
    </location>
</feature>
<dbReference type="Ensembl" id="ENSPSTT00000010687.1">
    <property type="protein sequence ID" value="ENSPSTP00000010180.1"/>
    <property type="gene ID" value="ENSPSTG00000007189.1"/>
</dbReference>
<evidence type="ECO:0000256" key="2">
    <source>
        <dbReference type="PROSITE-ProRule" id="PRU00376"/>
    </source>
</evidence>
<dbReference type="InterPro" id="IPR055129">
    <property type="entry name" value="YEATS_dom"/>
</dbReference>
<dbReference type="PANTHER" id="PTHR47827:SF5">
    <property type="entry name" value="PROTEIN AF-9"/>
    <property type="match status" value="1"/>
</dbReference>
<dbReference type="GO" id="GO:0045893">
    <property type="term" value="P:positive regulation of DNA-templated transcription"/>
    <property type="evidence" value="ECO:0007669"/>
    <property type="project" value="TreeGrafter"/>
</dbReference>
<evidence type="ECO:0000313" key="5">
    <source>
        <dbReference type="Ensembl" id="ENSPSTP00000010180.1"/>
    </source>
</evidence>
<sequence length="97" mass="10684">MASACAVQVKLELGHRAQVRKKPTVEGFTHDWMVFVRGPEHSNIQHFVEKVVFHLHESFPRPKRGEAVLGNGCRRAQNKSGGAAGRPSPCAESRDPA</sequence>
<name>A0A8C9F6F7_PAVCR</name>
<keyword evidence="1 2" id="KW-0539">Nucleus</keyword>
<dbReference type="InterPro" id="IPR038704">
    <property type="entry name" value="YEAST_sf"/>
</dbReference>
<dbReference type="AlphaFoldDB" id="A0A8C9F6F7"/>
<dbReference type="Pfam" id="PF03366">
    <property type="entry name" value="YEATS"/>
    <property type="match status" value="1"/>
</dbReference>
<organism evidence="5 6">
    <name type="scientific">Pavo cristatus</name>
    <name type="common">Indian peafowl</name>
    <name type="synonym">Blue peafowl</name>
    <dbReference type="NCBI Taxonomy" id="9049"/>
    <lineage>
        <taxon>Eukaryota</taxon>
        <taxon>Metazoa</taxon>
        <taxon>Chordata</taxon>
        <taxon>Craniata</taxon>
        <taxon>Vertebrata</taxon>
        <taxon>Euteleostomi</taxon>
        <taxon>Archelosauria</taxon>
        <taxon>Archosauria</taxon>
        <taxon>Dinosauria</taxon>
        <taxon>Saurischia</taxon>
        <taxon>Theropoda</taxon>
        <taxon>Coelurosauria</taxon>
        <taxon>Aves</taxon>
        <taxon>Neognathae</taxon>
        <taxon>Galloanserae</taxon>
        <taxon>Galliformes</taxon>
        <taxon>Phasianidae</taxon>
        <taxon>Phasianinae</taxon>
        <taxon>Pavo</taxon>
    </lineage>
</organism>
<dbReference type="Gene3D" id="2.60.40.1970">
    <property type="entry name" value="YEATS domain"/>
    <property type="match status" value="1"/>
</dbReference>